<gene>
    <name evidence="1" type="ORF">FF38_03245</name>
</gene>
<sequence length="234" mass="27332">MSNLNKVEDNLSKNWRLYKCVLNASTINRMLSDLWTSVKLQCSTLDQTNECLQHVFLENDNAKETKFNGSNTIEDHRKLLNTCVSVTDQVAYKLKAINLALKYHEMWLALKKKYDSFNIPNSVYIFDVFQQIPSLCHNDCFTACFPNSSNNVTTTFYNYLRRCLPQLMKMFPVLGKHSHANITLLEPEFTNCVAYVPFSFSQFLFLMAASRHKKLQIDRRSFFKFKFIAKMILD</sequence>
<evidence type="ECO:0000313" key="2">
    <source>
        <dbReference type="Proteomes" id="UP000037069"/>
    </source>
</evidence>
<dbReference type="Proteomes" id="UP000037069">
    <property type="component" value="Unassembled WGS sequence"/>
</dbReference>
<dbReference type="EMBL" id="JRES01001578">
    <property type="protein sequence ID" value="KNC21854.1"/>
    <property type="molecule type" value="Genomic_DNA"/>
</dbReference>
<organism evidence="1 2">
    <name type="scientific">Lucilia cuprina</name>
    <name type="common">Green bottle fly</name>
    <name type="synonym">Australian sheep blowfly</name>
    <dbReference type="NCBI Taxonomy" id="7375"/>
    <lineage>
        <taxon>Eukaryota</taxon>
        <taxon>Metazoa</taxon>
        <taxon>Ecdysozoa</taxon>
        <taxon>Arthropoda</taxon>
        <taxon>Hexapoda</taxon>
        <taxon>Insecta</taxon>
        <taxon>Pterygota</taxon>
        <taxon>Neoptera</taxon>
        <taxon>Endopterygota</taxon>
        <taxon>Diptera</taxon>
        <taxon>Brachycera</taxon>
        <taxon>Muscomorpha</taxon>
        <taxon>Oestroidea</taxon>
        <taxon>Calliphoridae</taxon>
        <taxon>Luciliinae</taxon>
        <taxon>Lucilia</taxon>
    </lineage>
</organism>
<dbReference type="AlphaFoldDB" id="A0A0L0BRL4"/>
<protein>
    <submittedName>
        <fullName evidence="1">Uncharacterized protein</fullName>
    </submittedName>
</protein>
<keyword evidence="2" id="KW-1185">Reference proteome</keyword>
<comment type="caution">
    <text evidence="1">The sequence shown here is derived from an EMBL/GenBank/DDBJ whole genome shotgun (WGS) entry which is preliminary data.</text>
</comment>
<proteinExistence type="predicted"/>
<reference evidence="1 2" key="1">
    <citation type="journal article" date="2015" name="Nat. Commun.">
        <title>Lucilia cuprina genome unlocks parasitic fly biology to underpin future interventions.</title>
        <authorList>
            <person name="Anstead C.A."/>
            <person name="Korhonen P.K."/>
            <person name="Young N.D."/>
            <person name="Hall R.S."/>
            <person name="Jex A.R."/>
            <person name="Murali S.C."/>
            <person name="Hughes D.S."/>
            <person name="Lee S.F."/>
            <person name="Perry T."/>
            <person name="Stroehlein A.J."/>
            <person name="Ansell B.R."/>
            <person name="Breugelmans B."/>
            <person name="Hofmann A."/>
            <person name="Qu J."/>
            <person name="Dugan S."/>
            <person name="Lee S.L."/>
            <person name="Chao H."/>
            <person name="Dinh H."/>
            <person name="Han Y."/>
            <person name="Doddapaneni H.V."/>
            <person name="Worley K.C."/>
            <person name="Muzny D.M."/>
            <person name="Ioannidis P."/>
            <person name="Waterhouse R.M."/>
            <person name="Zdobnov E.M."/>
            <person name="James P.J."/>
            <person name="Bagnall N.H."/>
            <person name="Kotze A.C."/>
            <person name="Gibbs R.A."/>
            <person name="Richards S."/>
            <person name="Batterham P."/>
            <person name="Gasser R.B."/>
        </authorList>
    </citation>
    <scope>NUCLEOTIDE SEQUENCE [LARGE SCALE GENOMIC DNA]</scope>
    <source>
        <strain evidence="1 2">LS</strain>
        <tissue evidence="1">Full body</tissue>
    </source>
</reference>
<evidence type="ECO:0000313" key="1">
    <source>
        <dbReference type="EMBL" id="KNC21854.1"/>
    </source>
</evidence>
<accession>A0A0L0BRL4</accession>
<name>A0A0L0BRL4_LUCCU</name>